<dbReference type="GeneID" id="300653755"/>
<evidence type="ECO:0000313" key="2">
    <source>
        <dbReference type="EMBL" id="NBG96739.1"/>
    </source>
</evidence>
<dbReference type="AlphaFoldDB" id="A0A845QE86"/>
<accession>A0A845QE86</accession>
<keyword evidence="2" id="KW-0378">Hydrolase</keyword>
<dbReference type="InterPro" id="IPR029058">
    <property type="entry name" value="AB_hydrolase_fold"/>
</dbReference>
<dbReference type="InterPro" id="IPR050266">
    <property type="entry name" value="AB_hydrolase_sf"/>
</dbReference>
<keyword evidence="3" id="KW-1185">Reference proteome</keyword>
<dbReference type="RefSeq" id="WP_160588761.1">
    <property type="nucleotide sequence ID" value="NZ_BMHN01000001.1"/>
</dbReference>
<dbReference type="OrthoDB" id="217645at2"/>
<dbReference type="EMBL" id="WXYQ01000011">
    <property type="protein sequence ID" value="NBG96739.1"/>
    <property type="molecule type" value="Genomic_DNA"/>
</dbReference>
<evidence type="ECO:0000313" key="3">
    <source>
        <dbReference type="Proteomes" id="UP000470384"/>
    </source>
</evidence>
<dbReference type="GO" id="GO:0016020">
    <property type="term" value="C:membrane"/>
    <property type="evidence" value="ECO:0007669"/>
    <property type="project" value="TreeGrafter"/>
</dbReference>
<dbReference type="Proteomes" id="UP000470384">
    <property type="component" value="Unassembled WGS sequence"/>
</dbReference>
<dbReference type="GO" id="GO:0016787">
    <property type="term" value="F:hydrolase activity"/>
    <property type="evidence" value="ECO:0007669"/>
    <property type="project" value="UniProtKB-KW"/>
</dbReference>
<dbReference type="SUPFAM" id="SSF53474">
    <property type="entry name" value="alpha/beta-Hydrolases"/>
    <property type="match status" value="1"/>
</dbReference>
<organism evidence="2 3">
    <name type="scientific">Pyruvatibacter mobilis</name>
    <dbReference type="NCBI Taxonomy" id="1712261"/>
    <lineage>
        <taxon>Bacteria</taxon>
        <taxon>Pseudomonadati</taxon>
        <taxon>Pseudomonadota</taxon>
        <taxon>Alphaproteobacteria</taxon>
        <taxon>Hyphomicrobiales</taxon>
        <taxon>Parvibaculaceae</taxon>
        <taxon>Pyruvatibacter</taxon>
    </lineage>
</organism>
<proteinExistence type="predicted"/>
<dbReference type="PRINTS" id="PR00111">
    <property type="entry name" value="ABHYDROLASE"/>
</dbReference>
<reference evidence="2 3" key="1">
    <citation type="journal article" date="2016" name="Int. J. Syst. Evol. Microbiol.">
        <title>Pyruvatibacter mobilis gen. nov., sp. nov., a marine bacterium from the culture broth of Picochlorum sp. 122.</title>
        <authorList>
            <person name="Wang G."/>
            <person name="Tang M."/>
            <person name="Wu H."/>
            <person name="Dai S."/>
            <person name="Li T."/>
            <person name="Chen C."/>
            <person name="He H."/>
            <person name="Fan J."/>
            <person name="Xiang W."/>
            <person name="Li X."/>
        </authorList>
    </citation>
    <scope>NUCLEOTIDE SEQUENCE [LARGE SCALE GENOMIC DNA]</scope>
    <source>
        <strain evidence="2 3">GYP-11</strain>
    </source>
</reference>
<protein>
    <submittedName>
        <fullName evidence="2">Alpha/beta fold hydrolase</fullName>
    </submittedName>
</protein>
<evidence type="ECO:0000259" key="1">
    <source>
        <dbReference type="Pfam" id="PF00561"/>
    </source>
</evidence>
<dbReference type="PANTHER" id="PTHR43798:SF33">
    <property type="entry name" value="HYDROLASE, PUTATIVE (AFU_ORTHOLOGUE AFUA_2G14860)-RELATED"/>
    <property type="match status" value="1"/>
</dbReference>
<gene>
    <name evidence="2" type="ORF">GTQ45_13445</name>
</gene>
<dbReference type="Gene3D" id="3.40.50.1820">
    <property type="entry name" value="alpha/beta hydrolase"/>
    <property type="match status" value="1"/>
</dbReference>
<dbReference type="PANTHER" id="PTHR43798">
    <property type="entry name" value="MONOACYLGLYCEROL LIPASE"/>
    <property type="match status" value="1"/>
</dbReference>
<sequence length="386" mass="43655">MKAFPTRYYDLHPDEALNYALNRWLPYWNLEETRTLSSQISGYDDWVPVMLDAANKARPAGEGEATAFYFRAAEFFMSWSDDRRHKSYEAYLDNFYKANASIPHTRHQVPYDEGAMPATLLGAETPARGTLVIHGGFDSSMEEFFHMADALRRDGYDVILFDGPGQGGALAGHGLTMPHDWERPVAAVLDHFKIECCALIGISLGGYLALRAAAFEPRISGVIQCDVMEDFRECMLARLPNRMQKIVNRLCEWQARTLVNGLFSLAARREPFTRWALEHAYNVSGAPDAYALLSWMENFNTRTFSHLVTQPVLTMAGTEDHLVPFHQLNRQVEHLKRASSVTARVFSRQEQAHNHCQVGNLGCLIDELRAWLALHYAPVQRSNSAA</sequence>
<dbReference type="InterPro" id="IPR000073">
    <property type="entry name" value="AB_hydrolase_1"/>
</dbReference>
<comment type="caution">
    <text evidence="2">The sequence shown here is derived from an EMBL/GenBank/DDBJ whole genome shotgun (WGS) entry which is preliminary data.</text>
</comment>
<feature type="domain" description="AB hydrolase-1" evidence="1">
    <location>
        <begin position="131"/>
        <end position="333"/>
    </location>
</feature>
<dbReference type="Pfam" id="PF00561">
    <property type="entry name" value="Abhydrolase_1"/>
    <property type="match status" value="1"/>
</dbReference>
<name>A0A845QE86_9HYPH</name>